<name>A0AAD5PGS1_9FUNG</name>
<evidence type="ECO:0000313" key="9">
    <source>
        <dbReference type="Proteomes" id="UP001209540"/>
    </source>
</evidence>
<proteinExistence type="predicted"/>
<reference evidence="8" key="1">
    <citation type="journal article" date="2022" name="IScience">
        <title>Evolution of zygomycete secretomes and the origins of terrestrial fungal ecologies.</title>
        <authorList>
            <person name="Chang Y."/>
            <person name="Wang Y."/>
            <person name="Mondo S."/>
            <person name="Ahrendt S."/>
            <person name="Andreopoulos W."/>
            <person name="Barry K."/>
            <person name="Beard J."/>
            <person name="Benny G.L."/>
            <person name="Blankenship S."/>
            <person name="Bonito G."/>
            <person name="Cuomo C."/>
            <person name="Desiro A."/>
            <person name="Gervers K.A."/>
            <person name="Hundley H."/>
            <person name="Kuo A."/>
            <person name="LaButti K."/>
            <person name="Lang B.F."/>
            <person name="Lipzen A."/>
            <person name="O'Donnell K."/>
            <person name="Pangilinan J."/>
            <person name="Reynolds N."/>
            <person name="Sandor L."/>
            <person name="Smith M.E."/>
            <person name="Tsang A."/>
            <person name="Grigoriev I.V."/>
            <person name="Stajich J.E."/>
            <person name="Spatafora J.W."/>
        </authorList>
    </citation>
    <scope>NUCLEOTIDE SEQUENCE</scope>
    <source>
        <strain evidence="8">RSA 2281</strain>
    </source>
</reference>
<evidence type="ECO:0000313" key="8">
    <source>
        <dbReference type="EMBL" id="KAI9270723.1"/>
    </source>
</evidence>
<gene>
    <name evidence="8" type="ORF">BDA99DRAFT_502542</name>
</gene>
<evidence type="ECO:0000256" key="4">
    <source>
        <dbReference type="ARBA" id="ARBA00022833"/>
    </source>
</evidence>
<reference evidence="8" key="2">
    <citation type="submission" date="2023-02" db="EMBL/GenBank/DDBJ databases">
        <authorList>
            <consortium name="DOE Joint Genome Institute"/>
            <person name="Mondo S.J."/>
            <person name="Chang Y."/>
            <person name="Wang Y."/>
            <person name="Ahrendt S."/>
            <person name="Andreopoulos W."/>
            <person name="Barry K."/>
            <person name="Beard J."/>
            <person name="Benny G.L."/>
            <person name="Blankenship S."/>
            <person name="Bonito G."/>
            <person name="Cuomo C."/>
            <person name="Desiro A."/>
            <person name="Gervers K.A."/>
            <person name="Hundley H."/>
            <person name="Kuo A."/>
            <person name="LaButti K."/>
            <person name="Lang B.F."/>
            <person name="Lipzen A."/>
            <person name="O'Donnell K."/>
            <person name="Pangilinan J."/>
            <person name="Reynolds N."/>
            <person name="Sandor L."/>
            <person name="Smith M.W."/>
            <person name="Tsang A."/>
            <person name="Grigoriev I.V."/>
            <person name="Stajich J.E."/>
            <person name="Spatafora J.W."/>
        </authorList>
    </citation>
    <scope>NUCLEOTIDE SEQUENCE</scope>
    <source>
        <strain evidence="8">RSA 2281</strain>
    </source>
</reference>
<keyword evidence="3 5" id="KW-0863">Zinc-finger</keyword>
<dbReference type="GO" id="GO:0043565">
    <property type="term" value="F:sequence-specific DNA binding"/>
    <property type="evidence" value="ECO:0007669"/>
    <property type="project" value="TreeGrafter"/>
</dbReference>
<feature type="compositionally biased region" description="Polar residues" evidence="6">
    <location>
        <begin position="64"/>
        <end position="85"/>
    </location>
</feature>
<dbReference type="GO" id="GO:0005634">
    <property type="term" value="C:nucleus"/>
    <property type="evidence" value="ECO:0007669"/>
    <property type="project" value="TreeGrafter"/>
</dbReference>
<feature type="domain" description="C2H2-type" evidence="7">
    <location>
        <begin position="152"/>
        <end position="179"/>
    </location>
</feature>
<keyword evidence="2" id="KW-0677">Repeat</keyword>
<evidence type="ECO:0000256" key="2">
    <source>
        <dbReference type="ARBA" id="ARBA00022737"/>
    </source>
</evidence>
<dbReference type="SMART" id="SM00355">
    <property type="entry name" value="ZnF_C2H2"/>
    <property type="match status" value="1"/>
</dbReference>
<feature type="compositionally biased region" description="Low complexity" evidence="6">
    <location>
        <begin position="86"/>
        <end position="114"/>
    </location>
</feature>
<dbReference type="FunFam" id="3.30.160.60:FF:000100">
    <property type="entry name" value="Zinc finger 45-like"/>
    <property type="match status" value="1"/>
</dbReference>
<dbReference type="SUPFAM" id="SSF57667">
    <property type="entry name" value="beta-beta-alpha zinc fingers"/>
    <property type="match status" value="1"/>
</dbReference>
<accession>A0AAD5PGS1</accession>
<dbReference type="PANTHER" id="PTHR24408">
    <property type="entry name" value="ZINC FINGER PROTEIN"/>
    <property type="match status" value="1"/>
</dbReference>
<feature type="compositionally biased region" description="Polar residues" evidence="6">
    <location>
        <begin position="126"/>
        <end position="143"/>
    </location>
</feature>
<dbReference type="PANTHER" id="PTHR24408:SF64">
    <property type="entry name" value="LINKING IMMUNITY AND METABOLISM-RELATED"/>
    <property type="match status" value="1"/>
</dbReference>
<evidence type="ECO:0000256" key="3">
    <source>
        <dbReference type="ARBA" id="ARBA00022771"/>
    </source>
</evidence>
<dbReference type="Gene3D" id="3.30.160.60">
    <property type="entry name" value="Classic Zinc Finger"/>
    <property type="match status" value="1"/>
</dbReference>
<evidence type="ECO:0000256" key="1">
    <source>
        <dbReference type="ARBA" id="ARBA00022723"/>
    </source>
</evidence>
<keyword evidence="4" id="KW-0862">Zinc</keyword>
<dbReference type="GO" id="GO:0008270">
    <property type="term" value="F:zinc ion binding"/>
    <property type="evidence" value="ECO:0007669"/>
    <property type="project" value="UniProtKB-KW"/>
</dbReference>
<feature type="region of interest" description="Disordered" evidence="6">
    <location>
        <begin position="1"/>
        <end position="118"/>
    </location>
</feature>
<organism evidence="8 9">
    <name type="scientific">Phascolomyces articulosus</name>
    <dbReference type="NCBI Taxonomy" id="60185"/>
    <lineage>
        <taxon>Eukaryota</taxon>
        <taxon>Fungi</taxon>
        <taxon>Fungi incertae sedis</taxon>
        <taxon>Mucoromycota</taxon>
        <taxon>Mucoromycotina</taxon>
        <taxon>Mucoromycetes</taxon>
        <taxon>Mucorales</taxon>
        <taxon>Lichtheimiaceae</taxon>
        <taxon>Phascolomyces</taxon>
    </lineage>
</organism>
<dbReference type="Proteomes" id="UP001209540">
    <property type="component" value="Unassembled WGS sequence"/>
</dbReference>
<dbReference type="PROSITE" id="PS00028">
    <property type="entry name" value="ZINC_FINGER_C2H2_1"/>
    <property type="match status" value="1"/>
</dbReference>
<evidence type="ECO:0000259" key="7">
    <source>
        <dbReference type="PROSITE" id="PS50157"/>
    </source>
</evidence>
<dbReference type="AlphaFoldDB" id="A0AAD5PGS1"/>
<comment type="caution">
    <text evidence="8">The sequence shown here is derived from an EMBL/GenBank/DDBJ whole genome shotgun (WGS) entry which is preliminary data.</text>
</comment>
<feature type="compositionally biased region" description="Polar residues" evidence="6">
    <location>
        <begin position="10"/>
        <end position="25"/>
    </location>
</feature>
<dbReference type="InterPro" id="IPR013087">
    <property type="entry name" value="Znf_C2H2_type"/>
</dbReference>
<keyword evidence="9" id="KW-1185">Reference proteome</keyword>
<feature type="region of interest" description="Disordered" evidence="6">
    <location>
        <begin position="124"/>
        <end position="143"/>
    </location>
</feature>
<sequence length="246" mass="27406">MVILGVASPEETSGQQENQPQQRSSTPRHDASISALLNDKQTQNHHHLQQQHHHHEDYLPTPVTPATNFPSLSSSSTKTITRPSDVSTTTTATKTTTTASPLPSPLPSTTVKPSIPSPTVVLNEHSAVQQQQRRTSSSEKISAPTTLVDKPYACTHCNQTFSRPHNLKSHLTTHSSERPFQVSDIYSNFLLGEKEKERERERKKEWGRGRGRGSEFKGAAALYFGGKEIARGDFYRGEKTIRKRCK</sequence>
<protein>
    <recommendedName>
        <fullName evidence="7">C2H2-type domain-containing protein</fullName>
    </recommendedName>
</protein>
<evidence type="ECO:0000256" key="5">
    <source>
        <dbReference type="PROSITE-ProRule" id="PRU00042"/>
    </source>
</evidence>
<dbReference type="EMBL" id="JAIXMP010000007">
    <property type="protein sequence ID" value="KAI9270723.1"/>
    <property type="molecule type" value="Genomic_DNA"/>
</dbReference>
<feature type="compositionally biased region" description="Basic residues" evidence="6">
    <location>
        <begin position="43"/>
        <end position="53"/>
    </location>
</feature>
<evidence type="ECO:0000256" key="6">
    <source>
        <dbReference type="SAM" id="MobiDB-lite"/>
    </source>
</evidence>
<dbReference type="InterPro" id="IPR036236">
    <property type="entry name" value="Znf_C2H2_sf"/>
</dbReference>
<dbReference type="PROSITE" id="PS50157">
    <property type="entry name" value="ZINC_FINGER_C2H2_2"/>
    <property type="match status" value="1"/>
</dbReference>
<dbReference type="GO" id="GO:0000981">
    <property type="term" value="F:DNA-binding transcription factor activity, RNA polymerase II-specific"/>
    <property type="evidence" value="ECO:0007669"/>
    <property type="project" value="TreeGrafter"/>
</dbReference>
<keyword evidence="1" id="KW-0479">Metal-binding</keyword>